<feature type="domain" description="Beta-lactamase hydrolase-like protein phosphatase-like" evidence="1">
    <location>
        <begin position="2"/>
        <end position="107"/>
    </location>
</feature>
<accession>A0A845A3J9</accession>
<dbReference type="RefSeq" id="WP_131453456.1">
    <property type="nucleotide sequence ID" value="NZ_BMJK01000002.1"/>
</dbReference>
<dbReference type="InterPro" id="IPR005939">
    <property type="entry name" value="BLH_phosphatase-like"/>
</dbReference>
<dbReference type="NCBIfam" id="TIGR01244">
    <property type="entry name" value="TIGR01244 family sulfur transferase"/>
    <property type="match status" value="1"/>
</dbReference>
<reference evidence="2 3" key="1">
    <citation type="submission" date="2019-12" db="EMBL/GenBank/DDBJ databases">
        <title>Genomic-based taxomic classification of the family Erythrobacteraceae.</title>
        <authorList>
            <person name="Xu L."/>
        </authorList>
    </citation>
    <scope>NUCLEOTIDE SEQUENCE [LARGE SCALE GENOMIC DNA]</scope>
    <source>
        <strain evidence="2 3">RC4-10-4</strain>
    </source>
</reference>
<dbReference type="OrthoDB" id="9805710at2"/>
<keyword evidence="3" id="KW-1185">Reference proteome</keyword>
<dbReference type="AlphaFoldDB" id="A0A845A3J9"/>
<comment type="caution">
    <text evidence="2">The sequence shown here is derived from an EMBL/GenBank/DDBJ whole genome shotgun (WGS) entry which is preliminary data.</text>
</comment>
<dbReference type="InterPro" id="IPR029021">
    <property type="entry name" value="Prot-tyrosine_phosphatase-like"/>
</dbReference>
<name>A0A845A3J9_9SPHN</name>
<evidence type="ECO:0000313" key="3">
    <source>
        <dbReference type="Proteomes" id="UP000460626"/>
    </source>
</evidence>
<dbReference type="EMBL" id="WTYH01000001">
    <property type="protein sequence ID" value="MXO94210.1"/>
    <property type="molecule type" value="Genomic_DNA"/>
</dbReference>
<protein>
    <submittedName>
        <fullName evidence="2">TIGR01244 family phosphatase</fullName>
    </submittedName>
</protein>
<proteinExistence type="predicted"/>
<evidence type="ECO:0000313" key="2">
    <source>
        <dbReference type="EMBL" id="MXO94210.1"/>
    </source>
</evidence>
<gene>
    <name evidence="2" type="ORF">GRI62_11450</name>
</gene>
<dbReference type="Gene3D" id="3.90.190.10">
    <property type="entry name" value="Protein tyrosine phosphatase superfamily"/>
    <property type="match status" value="1"/>
</dbReference>
<dbReference type="Pfam" id="PF04273">
    <property type="entry name" value="BLH_phosphatase"/>
    <property type="match status" value="1"/>
</dbReference>
<dbReference type="Proteomes" id="UP000460626">
    <property type="component" value="Unassembled WGS sequence"/>
</dbReference>
<sequence length="137" mass="14546">MDIRRVDENFAVAAQVAASDMQAIADAGYTDIMCNRPDGEEPGQPPLSDLRAAAEAAGLAFHHVPVAGGMFPPEALAQFARVRREASGPVLAYCRSGTRSMTMDTLANPGGLSVDERMTRAEEAGYDLSGLRGYLES</sequence>
<evidence type="ECO:0000259" key="1">
    <source>
        <dbReference type="Pfam" id="PF04273"/>
    </source>
</evidence>
<dbReference type="SUPFAM" id="SSF52799">
    <property type="entry name" value="(Phosphotyrosine protein) phosphatases II"/>
    <property type="match status" value="1"/>
</dbReference>
<organism evidence="2 3">
    <name type="scientific">Aurantiacibacter arachoides</name>
    <dbReference type="NCBI Taxonomy" id="1850444"/>
    <lineage>
        <taxon>Bacteria</taxon>
        <taxon>Pseudomonadati</taxon>
        <taxon>Pseudomonadota</taxon>
        <taxon>Alphaproteobacteria</taxon>
        <taxon>Sphingomonadales</taxon>
        <taxon>Erythrobacteraceae</taxon>
        <taxon>Aurantiacibacter</taxon>
    </lineage>
</organism>
<dbReference type="GO" id="GO:0016787">
    <property type="term" value="F:hydrolase activity"/>
    <property type="evidence" value="ECO:0007669"/>
    <property type="project" value="InterPro"/>
</dbReference>